<accession>A0A319BDA5</accession>
<evidence type="ECO:0000313" key="1">
    <source>
        <dbReference type="EMBL" id="PYH63993.1"/>
    </source>
</evidence>
<name>A0A319BDA5_ASPVC</name>
<evidence type="ECO:0000313" key="2">
    <source>
        <dbReference type="Proteomes" id="UP000248405"/>
    </source>
</evidence>
<dbReference type="EMBL" id="KZ821647">
    <property type="protein sequence ID" value="PYH63993.1"/>
    <property type="molecule type" value="Genomic_DNA"/>
</dbReference>
<dbReference type="OrthoDB" id="4315807at2759"/>
<keyword evidence="2" id="KW-1185">Reference proteome</keyword>
<feature type="non-terminal residue" evidence="1">
    <location>
        <position position="1"/>
    </location>
</feature>
<reference evidence="1" key="1">
    <citation type="submission" date="2016-12" db="EMBL/GenBank/DDBJ databases">
        <title>The genomes of Aspergillus section Nigri reveals drivers in fungal speciation.</title>
        <authorList>
            <consortium name="DOE Joint Genome Institute"/>
            <person name="Vesth T.C."/>
            <person name="Nybo J."/>
            <person name="Theobald S."/>
            <person name="Brandl J."/>
            <person name="Frisvad J.C."/>
            <person name="Nielsen K.F."/>
            <person name="Lyhne E.K."/>
            <person name="Kogle M.E."/>
            <person name="Kuo A."/>
            <person name="Riley R."/>
            <person name="Clum A."/>
            <person name="Nolan M."/>
            <person name="Lipzen A."/>
            <person name="Salamov A."/>
            <person name="Henrissat B."/>
            <person name="Wiebenga A."/>
            <person name="De Vries R.P."/>
            <person name="Grigoriev I.V."/>
            <person name="Mortensen U.H."/>
            <person name="Andersen M.R."/>
            <person name="Baker S.E."/>
        </authorList>
    </citation>
    <scope>NUCLEOTIDE SEQUENCE [LARGE SCALE GENOMIC DNA]</scope>
    <source>
        <strain evidence="1">CBS 113365</strain>
    </source>
</reference>
<dbReference type="AlphaFoldDB" id="A0A319BDA5"/>
<gene>
    <name evidence="1" type="ORF">BO88DRAFT_352048</name>
</gene>
<dbReference type="GeneID" id="37208154"/>
<sequence>FTFLITYISVRFAVGYGLDEDCQSRRCHYILRDYTLSGDILERAARSKCYQSLINWLIDHGASFQVVPGGIDRLCCEAFEQGDFEKFRWLFSKGACLYTLAEMVFKGPGLDGPRSHEARRSKLPLLKRALKEGARPCGSHEGLKQNLILRRRSRLARYAAWNTSSKHVVSQAIKLLKDCVASRSSRSQFHHLADMEKQDLTTVHGQNHDVISLYNYSYRELFYLQMICLLLNLLHH</sequence>
<dbReference type="RefSeq" id="XP_025557787.1">
    <property type="nucleotide sequence ID" value="XM_025703562.1"/>
</dbReference>
<organism evidence="1 2">
    <name type="scientific">Aspergillus vadensis (strain CBS 113365 / IMI 142717 / IBT 24658)</name>
    <dbReference type="NCBI Taxonomy" id="1448311"/>
    <lineage>
        <taxon>Eukaryota</taxon>
        <taxon>Fungi</taxon>
        <taxon>Dikarya</taxon>
        <taxon>Ascomycota</taxon>
        <taxon>Pezizomycotina</taxon>
        <taxon>Eurotiomycetes</taxon>
        <taxon>Eurotiomycetidae</taxon>
        <taxon>Eurotiales</taxon>
        <taxon>Aspergillaceae</taxon>
        <taxon>Aspergillus</taxon>
        <taxon>Aspergillus subgen. Circumdati</taxon>
    </lineage>
</organism>
<proteinExistence type="predicted"/>
<protein>
    <submittedName>
        <fullName evidence="1">Uncharacterized protein</fullName>
    </submittedName>
</protein>
<dbReference type="Proteomes" id="UP000248405">
    <property type="component" value="Unassembled WGS sequence"/>
</dbReference>